<dbReference type="SUPFAM" id="SSF49899">
    <property type="entry name" value="Concanavalin A-like lectins/glucanases"/>
    <property type="match status" value="1"/>
</dbReference>
<dbReference type="Pfam" id="PF08787">
    <property type="entry name" value="Alginate_lyase2"/>
    <property type="match status" value="1"/>
</dbReference>
<accession>A0A1I1X0M1</accession>
<gene>
    <name evidence="3" type="ORF">SAMN05216297_1184</name>
</gene>
<dbReference type="Pfam" id="PF00754">
    <property type="entry name" value="F5_F8_type_C"/>
    <property type="match status" value="1"/>
</dbReference>
<dbReference type="RefSeq" id="WP_091498564.1">
    <property type="nucleotide sequence ID" value="NZ_FOMH01000018.1"/>
</dbReference>
<dbReference type="InterPro" id="IPR013320">
    <property type="entry name" value="ConA-like_dom_sf"/>
</dbReference>
<sequence length="449" mass="48351">MKRKTLKKLHSIFLKSNRISGYLFACLVLFTACTNDELQKVENEASVNEVPKTTGTTGKLVTSKLTPASVSDNGNDGNVATNTLDGNLSTRWSSDGSTGKYITYDLGSSKPISSLKIAWHQGDQRKTYFQIRVGDSTGSLTTVYDAKTTGSSGTTTALETYNLASTVTARYVRISCFGNSLTTWNSITETEIYSTVDDGLPDAYPTSVIGISANTWKINSFTGTPGSSAVYYDDITTASGVSYNTYNDPNYFYTDGTWTYFKCYRGLGTSSNSSNPRVELRELNNGSAASWDGSVGTHTMTWTVKVDKLPKGENGTTGVLCFGQIHGPSTNSSGVAVDDIIRVQFDGAANQSTGTVKLKISGYITEKVLGGSKSFTGYSLGTSYTFTIKYTGGKVYLYNGSTLVFSQQMDTSTEGNYFKAGNYLQSVKNVSYDGSYGLVGISNLTVSHQ</sequence>
<dbReference type="PROSITE" id="PS51257">
    <property type="entry name" value="PROKAR_LIPOPROTEIN"/>
    <property type="match status" value="1"/>
</dbReference>
<keyword evidence="4" id="KW-1185">Reference proteome</keyword>
<feature type="chain" id="PRO_5011721631" evidence="1">
    <location>
        <begin position="26"/>
        <end position="449"/>
    </location>
</feature>
<reference evidence="4" key="1">
    <citation type="submission" date="2016-10" db="EMBL/GenBank/DDBJ databases">
        <authorList>
            <person name="Varghese N."/>
            <person name="Submissions S."/>
        </authorList>
    </citation>
    <scope>NUCLEOTIDE SEQUENCE [LARGE SCALE GENOMIC DNA]</scope>
    <source>
        <strain evidence="4">CGMCC 1.10370</strain>
    </source>
</reference>
<dbReference type="InterPro" id="IPR000421">
    <property type="entry name" value="FA58C"/>
</dbReference>
<dbReference type="EMBL" id="FOMH01000018">
    <property type="protein sequence ID" value="SFE00879.1"/>
    <property type="molecule type" value="Genomic_DNA"/>
</dbReference>
<dbReference type="OrthoDB" id="273319at2"/>
<dbReference type="GO" id="GO:0004553">
    <property type="term" value="F:hydrolase activity, hydrolyzing O-glycosyl compounds"/>
    <property type="evidence" value="ECO:0007669"/>
    <property type="project" value="UniProtKB-ARBA"/>
</dbReference>
<dbReference type="STRING" id="739143.SAMN05216297_1184"/>
<proteinExistence type="predicted"/>
<feature type="signal peptide" evidence="1">
    <location>
        <begin position="1"/>
        <end position="25"/>
    </location>
</feature>
<dbReference type="InterPro" id="IPR014895">
    <property type="entry name" value="Alginate_lyase_2"/>
</dbReference>
<protein>
    <submittedName>
        <fullName evidence="3">F5/8 type C domain-containing protein</fullName>
    </submittedName>
</protein>
<dbReference type="InterPro" id="IPR008979">
    <property type="entry name" value="Galactose-bd-like_sf"/>
</dbReference>
<dbReference type="Gene3D" id="2.60.120.260">
    <property type="entry name" value="Galactose-binding domain-like"/>
    <property type="match status" value="1"/>
</dbReference>
<evidence type="ECO:0000256" key="1">
    <source>
        <dbReference type="SAM" id="SignalP"/>
    </source>
</evidence>
<dbReference type="AlphaFoldDB" id="A0A1I1X0M1"/>
<dbReference type="Gene3D" id="2.60.120.200">
    <property type="match status" value="1"/>
</dbReference>
<keyword evidence="1" id="KW-0732">Signal</keyword>
<feature type="domain" description="F5/8 type C" evidence="2">
    <location>
        <begin position="48"/>
        <end position="195"/>
    </location>
</feature>
<evidence type="ECO:0000259" key="2">
    <source>
        <dbReference type="PROSITE" id="PS50022"/>
    </source>
</evidence>
<dbReference type="SUPFAM" id="SSF49785">
    <property type="entry name" value="Galactose-binding domain-like"/>
    <property type="match status" value="1"/>
</dbReference>
<evidence type="ECO:0000313" key="4">
    <source>
        <dbReference type="Proteomes" id="UP000199672"/>
    </source>
</evidence>
<dbReference type="PROSITE" id="PS50022">
    <property type="entry name" value="FA58C_3"/>
    <property type="match status" value="1"/>
</dbReference>
<dbReference type="Proteomes" id="UP000199672">
    <property type="component" value="Unassembled WGS sequence"/>
</dbReference>
<organism evidence="3 4">
    <name type="scientific">Flavobacterium phragmitis</name>
    <dbReference type="NCBI Taxonomy" id="739143"/>
    <lineage>
        <taxon>Bacteria</taxon>
        <taxon>Pseudomonadati</taxon>
        <taxon>Bacteroidota</taxon>
        <taxon>Flavobacteriia</taxon>
        <taxon>Flavobacteriales</taxon>
        <taxon>Flavobacteriaceae</taxon>
        <taxon>Flavobacterium</taxon>
    </lineage>
</organism>
<dbReference type="GO" id="GO:0005975">
    <property type="term" value="P:carbohydrate metabolic process"/>
    <property type="evidence" value="ECO:0007669"/>
    <property type="project" value="UniProtKB-ARBA"/>
</dbReference>
<evidence type="ECO:0000313" key="3">
    <source>
        <dbReference type="EMBL" id="SFE00879.1"/>
    </source>
</evidence>
<name>A0A1I1X0M1_9FLAO</name>